<evidence type="ECO:0000313" key="1">
    <source>
        <dbReference type="EMBL" id="KAI1729558.1"/>
    </source>
</evidence>
<dbReference type="Proteomes" id="UP001201812">
    <property type="component" value="Unassembled WGS sequence"/>
</dbReference>
<accession>A0AAD4RBH0</accession>
<name>A0AAD4RBH0_9BILA</name>
<sequence length="226" mass="26875">MDQYLFPAYLKMDIKTITAGYNKRGDDRPGEDTAVTVCFVIRTSNYPESSEFEQVSIKSMEISGYSNTVEGNAYSFLRRSSSSDYIRRELNSLHNRPEPLLRTFSIGDVSSFLKPTNRYKPKQSFSLPFVRQNYPFLICRDHFSHCDYSRNRAYIPFAPRYKRPPYSGYFPQTRHWCDNYNFPHLRRPTQRALYPYIHWNEPPHRPYFVPYNPAYSYYRSMPGELL</sequence>
<reference evidence="1" key="1">
    <citation type="submission" date="2022-01" db="EMBL/GenBank/DDBJ databases">
        <title>Genome Sequence Resource for Two Populations of Ditylenchus destructor, the Migratory Endoparasitic Phytonematode.</title>
        <authorList>
            <person name="Zhang H."/>
            <person name="Lin R."/>
            <person name="Xie B."/>
        </authorList>
    </citation>
    <scope>NUCLEOTIDE SEQUENCE</scope>
    <source>
        <strain evidence="1">BazhouSP</strain>
    </source>
</reference>
<proteinExistence type="predicted"/>
<comment type="caution">
    <text evidence="1">The sequence shown here is derived from an EMBL/GenBank/DDBJ whole genome shotgun (WGS) entry which is preliminary data.</text>
</comment>
<evidence type="ECO:0000313" key="2">
    <source>
        <dbReference type="Proteomes" id="UP001201812"/>
    </source>
</evidence>
<organism evidence="1 2">
    <name type="scientific">Ditylenchus destructor</name>
    <dbReference type="NCBI Taxonomy" id="166010"/>
    <lineage>
        <taxon>Eukaryota</taxon>
        <taxon>Metazoa</taxon>
        <taxon>Ecdysozoa</taxon>
        <taxon>Nematoda</taxon>
        <taxon>Chromadorea</taxon>
        <taxon>Rhabditida</taxon>
        <taxon>Tylenchina</taxon>
        <taxon>Tylenchomorpha</taxon>
        <taxon>Sphaerularioidea</taxon>
        <taxon>Anguinidae</taxon>
        <taxon>Anguininae</taxon>
        <taxon>Ditylenchus</taxon>
    </lineage>
</organism>
<keyword evidence="2" id="KW-1185">Reference proteome</keyword>
<dbReference type="EMBL" id="JAKKPZ010000001">
    <property type="protein sequence ID" value="KAI1729558.1"/>
    <property type="molecule type" value="Genomic_DNA"/>
</dbReference>
<gene>
    <name evidence="1" type="ORF">DdX_01806</name>
</gene>
<dbReference type="AlphaFoldDB" id="A0AAD4RBH0"/>
<protein>
    <submittedName>
        <fullName evidence="1">Uncharacterized protein</fullName>
    </submittedName>
</protein>